<keyword evidence="3" id="KW-1185">Reference proteome</keyword>
<reference evidence="2 3" key="2">
    <citation type="journal article" date="2013" name="IMA Fungus">
        <title>IMA Genome-F 1: Ceratocystis fimbriata: Draft nuclear genome sequence for the plant pathogen, Ceratocystis fimbriata.</title>
        <authorList>
            <person name="Wilken P.M."/>
            <person name="Steenkamp E.T."/>
            <person name="Wingfield M.J."/>
            <person name="de Beer Z.W."/>
            <person name="Wingfield B.D."/>
        </authorList>
    </citation>
    <scope>NUCLEOTIDE SEQUENCE [LARGE SCALE GENOMIC DNA]</scope>
    <source>
        <strain evidence="2 3">CBS 114723</strain>
    </source>
</reference>
<gene>
    <name evidence="2" type="ORF">CFIMG_003139RA</name>
</gene>
<feature type="compositionally biased region" description="Basic and acidic residues" evidence="1">
    <location>
        <begin position="19"/>
        <end position="33"/>
    </location>
</feature>
<organism evidence="2 3">
    <name type="scientific">Ceratocystis fimbriata CBS 114723</name>
    <dbReference type="NCBI Taxonomy" id="1035309"/>
    <lineage>
        <taxon>Eukaryota</taxon>
        <taxon>Fungi</taxon>
        <taxon>Dikarya</taxon>
        <taxon>Ascomycota</taxon>
        <taxon>Pezizomycotina</taxon>
        <taxon>Sordariomycetes</taxon>
        <taxon>Hypocreomycetidae</taxon>
        <taxon>Microascales</taxon>
        <taxon>Ceratocystidaceae</taxon>
        <taxon>Ceratocystis</taxon>
    </lineage>
</organism>
<dbReference type="Proteomes" id="UP000222788">
    <property type="component" value="Unassembled WGS sequence"/>
</dbReference>
<comment type="caution">
    <text evidence="2">The sequence shown here is derived from an EMBL/GenBank/DDBJ whole genome shotgun (WGS) entry which is preliminary data.</text>
</comment>
<protein>
    <submittedName>
        <fullName evidence="2">Uncharacterized protein</fullName>
    </submittedName>
</protein>
<accession>A0A2C5WXJ4</accession>
<reference evidence="2 3" key="1">
    <citation type="journal article" date="2013" name="Fungal Biol.">
        <title>Analysis of microsatellite markers in the genome of the plant pathogen Ceratocystis fimbriata.</title>
        <authorList>
            <person name="Simpson M.C."/>
            <person name="Wilken P.M."/>
            <person name="Coetzee M.P."/>
            <person name="Wingfield M.J."/>
            <person name="Wingfield B.D."/>
        </authorList>
    </citation>
    <scope>NUCLEOTIDE SEQUENCE [LARGE SCALE GENOMIC DNA]</scope>
    <source>
        <strain evidence="2 3">CBS 114723</strain>
    </source>
</reference>
<dbReference type="AlphaFoldDB" id="A0A2C5WXJ4"/>
<evidence type="ECO:0000313" key="2">
    <source>
        <dbReference type="EMBL" id="PHH52278.1"/>
    </source>
</evidence>
<dbReference type="EMBL" id="APWK03000073">
    <property type="protein sequence ID" value="PHH52278.1"/>
    <property type="molecule type" value="Genomic_DNA"/>
</dbReference>
<evidence type="ECO:0000256" key="1">
    <source>
        <dbReference type="SAM" id="MobiDB-lite"/>
    </source>
</evidence>
<sequence length="81" mass="9015">MARGARRAEKALKTGCDERMRPLLARRTEEDSMVKGVLQGEDGGREYKGSAEDCARDGKRLKSNQDQAKKSKTRSQVKVSC</sequence>
<feature type="compositionally biased region" description="Basic and acidic residues" evidence="1">
    <location>
        <begin position="42"/>
        <end position="60"/>
    </location>
</feature>
<evidence type="ECO:0000313" key="3">
    <source>
        <dbReference type="Proteomes" id="UP000222788"/>
    </source>
</evidence>
<feature type="region of interest" description="Disordered" evidence="1">
    <location>
        <begin position="19"/>
        <end position="81"/>
    </location>
</feature>
<name>A0A2C5WXJ4_9PEZI</name>
<proteinExistence type="predicted"/>